<accession>A0ACC0BSU4</accession>
<name>A0ACC0BSU4_CATRO</name>
<dbReference type="Proteomes" id="UP001060085">
    <property type="component" value="Linkage Group LG02"/>
</dbReference>
<protein>
    <submittedName>
        <fullName evidence="1">Uncharacterized protein</fullName>
    </submittedName>
</protein>
<evidence type="ECO:0000313" key="1">
    <source>
        <dbReference type="EMBL" id="KAI5675657.1"/>
    </source>
</evidence>
<organism evidence="1 2">
    <name type="scientific">Catharanthus roseus</name>
    <name type="common">Madagascar periwinkle</name>
    <name type="synonym">Vinca rosea</name>
    <dbReference type="NCBI Taxonomy" id="4058"/>
    <lineage>
        <taxon>Eukaryota</taxon>
        <taxon>Viridiplantae</taxon>
        <taxon>Streptophyta</taxon>
        <taxon>Embryophyta</taxon>
        <taxon>Tracheophyta</taxon>
        <taxon>Spermatophyta</taxon>
        <taxon>Magnoliopsida</taxon>
        <taxon>eudicotyledons</taxon>
        <taxon>Gunneridae</taxon>
        <taxon>Pentapetalae</taxon>
        <taxon>asterids</taxon>
        <taxon>lamiids</taxon>
        <taxon>Gentianales</taxon>
        <taxon>Apocynaceae</taxon>
        <taxon>Rauvolfioideae</taxon>
        <taxon>Vinceae</taxon>
        <taxon>Catharanthinae</taxon>
        <taxon>Catharanthus</taxon>
    </lineage>
</organism>
<reference evidence="2" key="1">
    <citation type="journal article" date="2023" name="Nat. Plants">
        <title>Single-cell RNA sequencing provides a high-resolution roadmap for understanding the multicellular compartmentation of specialized metabolism.</title>
        <authorList>
            <person name="Sun S."/>
            <person name="Shen X."/>
            <person name="Li Y."/>
            <person name="Li Y."/>
            <person name="Wang S."/>
            <person name="Li R."/>
            <person name="Zhang H."/>
            <person name="Shen G."/>
            <person name="Guo B."/>
            <person name="Wei J."/>
            <person name="Xu J."/>
            <person name="St-Pierre B."/>
            <person name="Chen S."/>
            <person name="Sun C."/>
        </authorList>
    </citation>
    <scope>NUCLEOTIDE SEQUENCE [LARGE SCALE GENOMIC DNA]</scope>
</reference>
<keyword evidence="2" id="KW-1185">Reference proteome</keyword>
<sequence length="294" mass="33482">MASPYVVSDNIMKNKVIIIIGATGTGKSRLSIELATRFPSEIINSDKIQVYKGLDIVSNKVPISERLGQDVDYSSVDFCRDTIAIIETILKSNRVPIIVGGSNSFLEALVEDSVNNFKSSYECCFIWMDVSFPVLDSYVSKRVDQMIDAGLVDEVREIFDEKAEYNRGVRRAIGVPEMHEYFLSEAKLDKTSKDSLLASSIGKIKENTCALTRTQVWKILRLRDEIGWDIHRFDATSVLEKTGEEADRAWNEVVLQPCMELVTEFLTKEKKDIEFWKFSIAFNNTTRWSLNFPF</sequence>
<dbReference type="EMBL" id="CM044702">
    <property type="protein sequence ID" value="KAI5675657.1"/>
    <property type="molecule type" value="Genomic_DNA"/>
</dbReference>
<proteinExistence type="predicted"/>
<comment type="caution">
    <text evidence="1">The sequence shown here is derived from an EMBL/GenBank/DDBJ whole genome shotgun (WGS) entry which is preliminary data.</text>
</comment>
<gene>
    <name evidence="1" type="ORF">M9H77_06607</name>
</gene>
<evidence type="ECO:0000313" key="2">
    <source>
        <dbReference type="Proteomes" id="UP001060085"/>
    </source>
</evidence>